<dbReference type="OrthoDB" id="1877784at2759"/>
<dbReference type="InterPro" id="IPR034741">
    <property type="entry name" value="Terpene_cyclase-like_1_C"/>
</dbReference>
<evidence type="ECO:0000256" key="2">
    <source>
        <dbReference type="ARBA" id="ARBA00001946"/>
    </source>
</evidence>
<dbReference type="InterPro" id="IPR005630">
    <property type="entry name" value="Terpene_synthase_metal-bd"/>
</dbReference>
<proteinExistence type="predicted"/>
<dbReference type="Gene3D" id="1.10.600.10">
    <property type="entry name" value="Farnesyl Diphosphate Synthase"/>
    <property type="match status" value="1"/>
</dbReference>
<dbReference type="GO" id="GO:0000287">
    <property type="term" value="F:magnesium ion binding"/>
    <property type="evidence" value="ECO:0007669"/>
    <property type="project" value="InterPro"/>
</dbReference>
<dbReference type="GO" id="GO:0010333">
    <property type="term" value="F:terpene synthase activity"/>
    <property type="evidence" value="ECO:0007669"/>
    <property type="project" value="InterPro"/>
</dbReference>
<dbReference type="PANTHER" id="PTHR31225">
    <property type="entry name" value="OS04G0344100 PROTEIN-RELATED"/>
    <property type="match status" value="1"/>
</dbReference>
<dbReference type="CDD" id="cd00684">
    <property type="entry name" value="Terpene_cyclase_plant_C1"/>
    <property type="match status" value="1"/>
</dbReference>
<reference evidence="6" key="1">
    <citation type="submission" date="2020-07" db="EMBL/GenBank/DDBJ databases">
        <title>Genome sequence and genetic diversity analysis of an under-domesticated orphan crop, white fonio (Digitaria exilis).</title>
        <authorList>
            <person name="Bennetzen J.L."/>
            <person name="Chen S."/>
            <person name="Ma X."/>
            <person name="Wang X."/>
            <person name="Yssel A.E.J."/>
            <person name="Chaluvadi S.R."/>
            <person name="Johnson M."/>
            <person name="Gangashetty P."/>
            <person name="Hamidou F."/>
            <person name="Sanogo M.D."/>
            <person name="Zwaenepoel A."/>
            <person name="Wallace J."/>
            <person name="Van De Peer Y."/>
            <person name="Van Deynze A."/>
        </authorList>
    </citation>
    <scope>NUCLEOTIDE SEQUENCE</scope>
    <source>
        <tissue evidence="6">Leaves</tissue>
    </source>
</reference>
<evidence type="ECO:0000313" key="7">
    <source>
        <dbReference type="Proteomes" id="UP000636709"/>
    </source>
</evidence>
<dbReference type="InterPro" id="IPR008949">
    <property type="entry name" value="Isoprenoid_synthase_dom_sf"/>
</dbReference>
<comment type="caution">
    <text evidence="6">The sequence shown here is derived from an EMBL/GenBank/DDBJ whole genome shotgun (WGS) entry which is preliminary data.</text>
</comment>
<dbReference type="InterPro" id="IPR044814">
    <property type="entry name" value="Terpene_cyclase_plant_C1"/>
</dbReference>
<gene>
    <name evidence="6" type="ORF">HU200_023368</name>
</gene>
<dbReference type="Gene3D" id="1.50.10.130">
    <property type="entry name" value="Terpene synthase, N-terminal domain"/>
    <property type="match status" value="1"/>
</dbReference>
<dbReference type="AlphaFoldDB" id="A0A835EYC6"/>
<dbReference type="GO" id="GO:0016102">
    <property type="term" value="P:diterpenoid biosynthetic process"/>
    <property type="evidence" value="ECO:0007669"/>
    <property type="project" value="InterPro"/>
</dbReference>
<evidence type="ECO:0000256" key="1">
    <source>
        <dbReference type="ARBA" id="ARBA00001936"/>
    </source>
</evidence>
<evidence type="ECO:0000259" key="4">
    <source>
        <dbReference type="Pfam" id="PF01397"/>
    </source>
</evidence>
<organism evidence="6 7">
    <name type="scientific">Digitaria exilis</name>
    <dbReference type="NCBI Taxonomy" id="1010633"/>
    <lineage>
        <taxon>Eukaryota</taxon>
        <taxon>Viridiplantae</taxon>
        <taxon>Streptophyta</taxon>
        <taxon>Embryophyta</taxon>
        <taxon>Tracheophyta</taxon>
        <taxon>Spermatophyta</taxon>
        <taxon>Magnoliopsida</taxon>
        <taxon>Liliopsida</taxon>
        <taxon>Poales</taxon>
        <taxon>Poaceae</taxon>
        <taxon>PACMAD clade</taxon>
        <taxon>Panicoideae</taxon>
        <taxon>Panicodae</taxon>
        <taxon>Paniceae</taxon>
        <taxon>Anthephorinae</taxon>
        <taxon>Digitaria</taxon>
    </lineage>
</organism>
<dbReference type="InterPro" id="IPR050148">
    <property type="entry name" value="Terpene_synthase-like"/>
</dbReference>
<keyword evidence="3" id="KW-0479">Metal-binding</keyword>
<dbReference type="InterPro" id="IPR001906">
    <property type="entry name" value="Terpene_synth_N"/>
</dbReference>
<evidence type="ECO:0000259" key="5">
    <source>
        <dbReference type="Pfam" id="PF03936"/>
    </source>
</evidence>
<dbReference type="Pfam" id="PF01397">
    <property type="entry name" value="Terpene_synth"/>
    <property type="match status" value="1"/>
</dbReference>
<protein>
    <submittedName>
        <fullName evidence="6">Uncharacterized protein</fullName>
    </submittedName>
</protein>
<keyword evidence="7" id="KW-1185">Reference proteome</keyword>
<dbReference type="Proteomes" id="UP000636709">
    <property type="component" value="Unassembled WGS sequence"/>
</dbReference>
<name>A0A835EYC6_9POAL</name>
<dbReference type="InterPro" id="IPR036965">
    <property type="entry name" value="Terpene_synth_N_sf"/>
</dbReference>
<dbReference type="EMBL" id="JACEFO010001687">
    <property type="protein sequence ID" value="KAF8720961.1"/>
    <property type="molecule type" value="Genomic_DNA"/>
</dbReference>
<dbReference type="SFLD" id="SFLDG01019">
    <property type="entry name" value="Terpene_Cyclase_Like_1_C_Termi"/>
    <property type="match status" value="1"/>
</dbReference>
<dbReference type="SUPFAM" id="SSF48239">
    <property type="entry name" value="Terpenoid cyclases/Protein prenyltransferases"/>
    <property type="match status" value="1"/>
</dbReference>
<dbReference type="PANTHER" id="PTHR31225:SF63">
    <property type="entry name" value="BETA-SELINENE SYNTHASE"/>
    <property type="match status" value="1"/>
</dbReference>
<evidence type="ECO:0000313" key="6">
    <source>
        <dbReference type="EMBL" id="KAF8720961.1"/>
    </source>
</evidence>
<accession>A0A835EYC6</accession>
<comment type="cofactor">
    <cofactor evidence="2">
        <name>Mg(2+)</name>
        <dbReference type="ChEBI" id="CHEBI:18420"/>
    </cofactor>
</comment>
<comment type="cofactor">
    <cofactor evidence="1">
        <name>Mn(2+)</name>
        <dbReference type="ChEBI" id="CHEBI:29035"/>
    </cofactor>
</comment>
<dbReference type="Pfam" id="PF03936">
    <property type="entry name" value="Terpene_synth_C"/>
    <property type="match status" value="1"/>
</dbReference>
<feature type="domain" description="Terpene synthase N-terminal" evidence="4">
    <location>
        <begin position="22"/>
        <end position="197"/>
    </location>
</feature>
<dbReference type="SUPFAM" id="SSF48576">
    <property type="entry name" value="Terpenoid synthases"/>
    <property type="match status" value="1"/>
</dbReference>
<feature type="domain" description="Terpene synthase metal-binding" evidence="5">
    <location>
        <begin position="255"/>
        <end position="493"/>
    </location>
</feature>
<dbReference type="InterPro" id="IPR008930">
    <property type="entry name" value="Terpenoid_cyclase/PrenylTrfase"/>
</dbReference>
<dbReference type="FunFam" id="1.10.600.10:FF:000007">
    <property type="entry name" value="Isoprene synthase, chloroplastic"/>
    <property type="match status" value="1"/>
</dbReference>
<sequence>MAAAAAPVAMATAGGCTFEPSVWGDFFVTYTPPASPGSEERMRERVNQLKGDVRRMFEVSKASAIDAAKLVDTIQHLGIEHYFREDIDAALSRIRDEETVFASSNDLHIVALRFRLLRQHGIWVSADVFDKFRDGTGDFSMSLCSGPRGALSLYNAAHMATPEETALDDAIAFARRHLEAMKSKLMSPLAKQVVRALGIPLPRIGQRLQTLHYIGEYEQEEEHDPTLLELARLDFELVRLLHLKELSELCSWWRDLYNDCKLSYARDRMVEIYFWACGVVHEEENSRARIIFIKTFALASLTDDTYDVHGTLEDCQKFDEAIQRWHESAASIVPEYLRTLYLRTLKEFQKFEDMLEPSEKYQISYVKKIYKVQIEFYLKEATWSHHGYKPSLKEHVEMARVSSGLPMLVPGLLMGLGCSVATDKETFEWALSIPDMVLAGGEIGRFLNDLASYKVGKNKKDVVSTLECYMEEHGATGEEAFAAVTRMNELAWRRINRACLEMDSKLLRAAQFAVVDLARSVEFIYLGGRDAYTFGSSVKGHVTSLFRKPVVPA</sequence>
<dbReference type="SFLD" id="SFLDS00005">
    <property type="entry name" value="Isoprenoid_Synthase_Type_I"/>
    <property type="match status" value="1"/>
</dbReference>
<evidence type="ECO:0000256" key="3">
    <source>
        <dbReference type="ARBA" id="ARBA00022723"/>
    </source>
</evidence>